<dbReference type="Proteomes" id="UP000887574">
    <property type="component" value="Unplaced"/>
</dbReference>
<dbReference type="GO" id="GO:0000049">
    <property type="term" value="F:tRNA binding"/>
    <property type="evidence" value="ECO:0007669"/>
    <property type="project" value="TreeGrafter"/>
</dbReference>
<dbReference type="InterPro" id="IPR021846">
    <property type="entry name" value="NFACT-C"/>
</dbReference>
<dbReference type="AlphaFoldDB" id="A0A915DWW5"/>
<dbReference type="GO" id="GO:1990112">
    <property type="term" value="C:RQC complex"/>
    <property type="evidence" value="ECO:0007669"/>
    <property type="project" value="TreeGrafter"/>
</dbReference>
<dbReference type="InterPro" id="IPR051608">
    <property type="entry name" value="RQC_Subunit_NEMF"/>
</dbReference>
<feature type="domain" description="NFACT protein C-terminal" evidence="2">
    <location>
        <begin position="64"/>
        <end position="152"/>
    </location>
</feature>
<feature type="region of interest" description="Disordered" evidence="1">
    <location>
        <begin position="40"/>
        <end position="63"/>
    </location>
</feature>
<accession>A0A915DWW5</accession>
<name>A0A915DWW5_9BILA</name>
<reference evidence="4" key="1">
    <citation type="submission" date="2022-11" db="UniProtKB">
        <authorList>
            <consortium name="WormBaseParasite"/>
        </authorList>
    </citation>
    <scope>IDENTIFICATION</scope>
</reference>
<sequence length="162" mass="17729">MGLLGSVGEPKNKDVLKGKSASIYPPIEKKDVKVIETIRKGEQHENQADEGEVEEEQLPENVQDEQPIVNSLTCSPAMDDGILFSVPVCAPYSFYAKVKVTPGTGKRGKAVKMALALFLRDKTITQAERVLIKSLTMDDHVAQNLPGKVRVSAPQLLNAKFK</sequence>
<dbReference type="GO" id="GO:0072344">
    <property type="term" value="P:rescue of stalled ribosome"/>
    <property type="evidence" value="ECO:0007669"/>
    <property type="project" value="TreeGrafter"/>
</dbReference>
<evidence type="ECO:0000313" key="3">
    <source>
        <dbReference type="Proteomes" id="UP000887574"/>
    </source>
</evidence>
<protein>
    <submittedName>
        <fullName evidence="4">NFACT protein C-terminal domain-containing protein</fullName>
    </submittedName>
</protein>
<dbReference type="Pfam" id="PF11923">
    <property type="entry name" value="NFACT-C"/>
    <property type="match status" value="1"/>
</dbReference>
<feature type="compositionally biased region" description="Acidic residues" evidence="1">
    <location>
        <begin position="48"/>
        <end position="58"/>
    </location>
</feature>
<dbReference type="PANTHER" id="PTHR15239">
    <property type="entry name" value="NUCLEAR EXPORT MEDIATOR FACTOR NEMF"/>
    <property type="match status" value="1"/>
</dbReference>
<dbReference type="WBParaSite" id="jg24533">
    <property type="protein sequence ID" value="jg24533"/>
    <property type="gene ID" value="jg24533"/>
</dbReference>
<dbReference type="GO" id="GO:0043023">
    <property type="term" value="F:ribosomal large subunit binding"/>
    <property type="evidence" value="ECO:0007669"/>
    <property type="project" value="TreeGrafter"/>
</dbReference>
<evidence type="ECO:0000259" key="2">
    <source>
        <dbReference type="Pfam" id="PF11923"/>
    </source>
</evidence>
<proteinExistence type="predicted"/>
<dbReference type="GO" id="GO:1990116">
    <property type="term" value="P:ribosome-associated ubiquitin-dependent protein catabolic process"/>
    <property type="evidence" value="ECO:0007669"/>
    <property type="project" value="TreeGrafter"/>
</dbReference>
<evidence type="ECO:0000313" key="4">
    <source>
        <dbReference type="WBParaSite" id="jg24533"/>
    </source>
</evidence>
<evidence type="ECO:0000256" key="1">
    <source>
        <dbReference type="SAM" id="MobiDB-lite"/>
    </source>
</evidence>
<dbReference type="PANTHER" id="PTHR15239:SF6">
    <property type="entry name" value="RIBOSOME QUALITY CONTROL COMPLEX SUBUNIT NEMF"/>
    <property type="match status" value="1"/>
</dbReference>
<organism evidence="3 4">
    <name type="scientific">Ditylenchus dipsaci</name>
    <dbReference type="NCBI Taxonomy" id="166011"/>
    <lineage>
        <taxon>Eukaryota</taxon>
        <taxon>Metazoa</taxon>
        <taxon>Ecdysozoa</taxon>
        <taxon>Nematoda</taxon>
        <taxon>Chromadorea</taxon>
        <taxon>Rhabditida</taxon>
        <taxon>Tylenchina</taxon>
        <taxon>Tylenchomorpha</taxon>
        <taxon>Sphaerularioidea</taxon>
        <taxon>Anguinidae</taxon>
        <taxon>Anguininae</taxon>
        <taxon>Ditylenchus</taxon>
    </lineage>
</organism>
<keyword evidence="3" id="KW-1185">Reference proteome</keyword>